<name>A0A843TFE6_COLES</name>
<sequence>MVGPHAPFGAQSVIATGSGFCSEGVTLAVAFGVVTGQSSRSTFWGSDDALVAFSPPCRLAAGQWPRLRFVLLTLNATGRYVAFRSEGGPVVVVTW</sequence>
<evidence type="ECO:0000313" key="2">
    <source>
        <dbReference type="Proteomes" id="UP000652761"/>
    </source>
</evidence>
<protein>
    <submittedName>
        <fullName evidence="1">Uncharacterized protein</fullName>
    </submittedName>
</protein>
<evidence type="ECO:0000313" key="1">
    <source>
        <dbReference type="EMBL" id="MQL70538.1"/>
    </source>
</evidence>
<keyword evidence="2" id="KW-1185">Reference proteome</keyword>
<gene>
    <name evidence="1" type="ORF">Taro_002838</name>
</gene>
<accession>A0A843TFE6</accession>
<reference evidence="1" key="1">
    <citation type="submission" date="2017-07" db="EMBL/GenBank/DDBJ databases">
        <title>Taro Niue Genome Assembly and Annotation.</title>
        <authorList>
            <person name="Atibalentja N."/>
            <person name="Keating K."/>
            <person name="Fields C.J."/>
        </authorList>
    </citation>
    <scope>NUCLEOTIDE SEQUENCE</scope>
    <source>
        <strain evidence="1">Niue_2</strain>
        <tissue evidence="1">Leaf</tissue>
    </source>
</reference>
<dbReference type="Proteomes" id="UP000652761">
    <property type="component" value="Unassembled WGS sequence"/>
</dbReference>
<comment type="caution">
    <text evidence="1">The sequence shown here is derived from an EMBL/GenBank/DDBJ whole genome shotgun (WGS) entry which is preliminary data.</text>
</comment>
<proteinExistence type="predicted"/>
<dbReference type="AlphaFoldDB" id="A0A843TFE6"/>
<dbReference type="EMBL" id="NMUH01000071">
    <property type="protein sequence ID" value="MQL70538.1"/>
    <property type="molecule type" value="Genomic_DNA"/>
</dbReference>
<organism evidence="1 2">
    <name type="scientific">Colocasia esculenta</name>
    <name type="common">Wild taro</name>
    <name type="synonym">Arum esculentum</name>
    <dbReference type="NCBI Taxonomy" id="4460"/>
    <lineage>
        <taxon>Eukaryota</taxon>
        <taxon>Viridiplantae</taxon>
        <taxon>Streptophyta</taxon>
        <taxon>Embryophyta</taxon>
        <taxon>Tracheophyta</taxon>
        <taxon>Spermatophyta</taxon>
        <taxon>Magnoliopsida</taxon>
        <taxon>Liliopsida</taxon>
        <taxon>Araceae</taxon>
        <taxon>Aroideae</taxon>
        <taxon>Colocasieae</taxon>
        <taxon>Colocasia</taxon>
    </lineage>
</organism>